<dbReference type="Proteomes" id="UP000243053">
    <property type="component" value="Unassembled WGS sequence"/>
</dbReference>
<dbReference type="AlphaFoldDB" id="A0A1Y5EAG1"/>
<dbReference type="InterPro" id="IPR005467">
    <property type="entry name" value="His_kinase_dom"/>
</dbReference>
<dbReference type="CDD" id="cd00075">
    <property type="entry name" value="HATPase"/>
    <property type="match status" value="1"/>
</dbReference>
<reference evidence="17" key="1">
    <citation type="journal article" date="2017" name="Proc. Natl. Acad. Sci. U.S.A.">
        <title>Simulation of Deepwater Horizon oil plume reveals substrate specialization within a complex community of hydrocarbon degraders.</title>
        <authorList>
            <person name="Hu P."/>
            <person name="Dubinsky E.A."/>
            <person name="Probst A.J."/>
            <person name="Wang J."/>
            <person name="Sieber C.M.K."/>
            <person name="Tom L.M."/>
            <person name="Gardinali P."/>
            <person name="Banfield J.F."/>
            <person name="Atlas R.M."/>
            <person name="Andersen G.L."/>
        </authorList>
    </citation>
    <scope>NUCLEOTIDE SEQUENCE [LARGE SCALE GENOMIC DNA]</scope>
</reference>
<evidence type="ECO:0000256" key="7">
    <source>
        <dbReference type="ARBA" id="ARBA00022741"/>
    </source>
</evidence>
<feature type="transmembrane region" description="Helical" evidence="13">
    <location>
        <begin position="6"/>
        <end position="24"/>
    </location>
</feature>
<dbReference type="InterPro" id="IPR003661">
    <property type="entry name" value="HisK_dim/P_dom"/>
</dbReference>
<feature type="domain" description="HAMP" evidence="15">
    <location>
        <begin position="158"/>
        <end position="210"/>
    </location>
</feature>
<dbReference type="GO" id="GO:0005524">
    <property type="term" value="F:ATP binding"/>
    <property type="evidence" value="ECO:0007669"/>
    <property type="project" value="UniProtKB-KW"/>
</dbReference>
<dbReference type="Pfam" id="PF02518">
    <property type="entry name" value="HATPase_c"/>
    <property type="match status" value="1"/>
</dbReference>
<gene>
    <name evidence="16" type="ORF">A9Q75_14560</name>
</gene>
<keyword evidence="6 13" id="KW-0812">Transmembrane</keyword>
<keyword evidence="9" id="KW-0067">ATP-binding</keyword>
<dbReference type="Gene3D" id="1.10.287.130">
    <property type="match status" value="1"/>
</dbReference>
<dbReference type="PANTHER" id="PTHR45436:SF14">
    <property type="entry name" value="SENSOR PROTEIN QSEC"/>
    <property type="match status" value="1"/>
</dbReference>
<evidence type="ECO:0000256" key="5">
    <source>
        <dbReference type="ARBA" id="ARBA00022679"/>
    </source>
</evidence>
<keyword evidence="4" id="KW-0597">Phosphoprotein</keyword>
<dbReference type="Pfam" id="PF00512">
    <property type="entry name" value="HisKA"/>
    <property type="match status" value="1"/>
</dbReference>
<dbReference type="SUPFAM" id="SSF47384">
    <property type="entry name" value="Homodimeric domain of signal transducing histidine kinase"/>
    <property type="match status" value="1"/>
</dbReference>
<evidence type="ECO:0000256" key="10">
    <source>
        <dbReference type="ARBA" id="ARBA00022989"/>
    </source>
</evidence>
<accession>A0A1Y5EAG1</accession>
<keyword evidence="5" id="KW-0808">Transferase</keyword>
<organism evidence="16 17">
    <name type="scientific">Colwellia psychrerythraea</name>
    <name type="common">Vibrio psychroerythus</name>
    <dbReference type="NCBI Taxonomy" id="28229"/>
    <lineage>
        <taxon>Bacteria</taxon>
        <taxon>Pseudomonadati</taxon>
        <taxon>Pseudomonadota</taxon>
        <taxon>Gammaproteobacteria</taxon>
        <taxon>Alteromonadales</taxon>
        <taxon>Colwelliaceae</taxon>
        <taxon>Colwellia</taxon>
    </lineage>
</organism>
<dbReference type="Gene3D" id="3.30.565.10">
    <property type="entry name" value="Histidine kinase-like ATPase, C-terminal domain"/>
    <property type="match status" value="1"/>
</dbReference>
<evidence type="ECO:0000256" key="4">
    <source>
        <dbReference type="ARBA" id="ARBA00022553"/>
    </source>
</evidence>
<dbReference type="InterPro" id="IPR003594">
    <property type="entry name" value="HATPase_dom"/>
</dbReference>
<evidence type="ECO:0000256" key="11">
    <source>
        <dbReference type="ARBA" id="ARBA00023012"/>
    </source>
</evidence>
<keyword evidence="11" id="KW-0902">Two-component regulatory system</keyword>
<feature type="domain" description="Histidine kinase" evidence="14">
    <location>
        <begin position="218"/>
        <end position="430"/>
    </location>
</feature>
<sequence length="437" mass="49243">MSIQRYLLIVILSVVTLASFGAALQGYKASKTKLNQVFDEEMRSFAIALLHSPIKEASTNVVLHSVFAYQIWLKDKLGLKSDNSPEVIITNTTRGFSDSSFLGERWRVFVLVENEIKVIVAHPLKQRFESVEQVLLEAILPIVYAIPLIGLLVFFAIKRSLKPLTLLSNQLTKKGARDLTPITVKENSEELKPIEQTLNNLLERLNDAFEREKRLSGDAAHELRTPISVLKITAHNLMIAFESNRIERHHIDELNENTVRMAHVIEQIIALNRTTPENFEQNKVELDLRALLQDVISDNFEKIEQSQQTISLNAKPVHILGDKFSLEILFDNLIKNANKYSGKKTNILIFVEDHVDNVQVVVEDSGAGIPSEQLEKVFHRFYRGKQHTETGSGLGLSIVKHIVDLHNGQIQLMTSELGGLKVVINLAKTNTVALNND</sequence>
<dbReference type="SMART" id="SM00387">
    <property type="entry name" value="HATPase_c"/>
    <property type="match status" value="1"/>
</dbReference>
<evidence type="ECO:0000256" key="13">
    <source>
        <dbReference type="SAM" id="Phobius"/>
    </source>
</evidence>
<dbReference type="GO" id="GO:0005886">
    <property type="term" value="C:plasma membrane"/>
    <property type="evidence" value="ECO:0007669"/>
    <property type="project" value="TreeGrafter"/>
</dbReference>
<protein>
    <recommendedName>
        <fullName evidence="3">histidine kinase</fullName>
        <ecNumber evidence="3">2.7.13.3</ecNumber>
    </recommendedName>
</protein>
<dbReference type="EC" id="2.7.13.3" evidence="3"/>
<dbReference type="PANTHER" id="PTHR45436">
    <property type="entry name" value="SENSOR HISTIDINE KINASE YKOH"/>
    <property type="match status" value="1"/>
</dbReference>
<dbReference type="InterPro" id="IPR003660">
    <property type="entry name" value="HAMP_dom"/>
</dbReference>
<dbReference type="PRINTS" id="PR00344">
    <property type="entry name" value="BCTRLSENSOR"/>
</dbReference>
<dbReference type="InterPro" id="IPR036890">
    <property type="entry name" value="HATPase_C_sf"/>
</dbReference>
<dbReference type="SUPFAM" id="SSF55874">
    <property type="entry name" value="ATPase domain of HSP90 chaperone/DNA topoisomerase II/histidine kinase"/>
    <property type="match status" value="1"/>
</dbReference>
<evidence type="ECO:0000313" key="16">
    <source>
        <dbReference type="EMBL" id="OUR77935.1"/>
    </source>
</evidence>
<comment type="catalytic activity">
    <reaction evidence="1">
        <text>ATP + protein L-histidine = ADP + protein N-phospho-L-histidine.</text>
        <dbReference type="EC" id="2.7.13.3"/>
    </reaction>
</comment>
<comment type="caution">
    <text evidence="16">The sequence shown here is derived from an EMBL/GenBank/DDBJ whole genome shotgun (WGS) entry which is preliminary data.</text>
</comment>
<feature type="transmembrane region" description="Helical" evidence="13">
    <location>
        <begin position="134"/>
        <end position="157"/>
    </location>
</feature>
<dbReference type="InterPro" id="IPR036097">
    <property type="entry name" value="HisK_dim/P_sf"/>
</dbReference>
<evidence type="ECO:0000313" key="17">
    <source>
        <dbReference type="Proteomes" id="UP000243053"/>
    </source>
</evidence>
<evidence type="ECO:0000259" key="14">
    <source>
        <dbReference type="PROSITE" id="PS50109"/>
    </source>
</evidence>
<evidence type="ECO:0000256" key="2">
    <source>
        <dbReference type="ARBA" id="ARBA00004141"/>
    </source>
</evidence>
<dbReference type="CDD" id="cd00082">
    <property type="entry name" value="HisKA"/>
    <property type="match status" value="1"/>
</dbReference>
<evidence type="ECO:0000256" key="3">
    <source>
        <dbReference type="ARBA" id="ARBA00012438"/>
    </source>
</evidence>
<evidence type="ECO:0000256" key="1">
    <source>
        <dbReference type="ARBA" id="ARBA00000085"/>
    </source>
</evidence>
<keyword evidence="8" id="KW-0418">Kinase</keyword>
<evidence type="ECO:0000256" key="9">
    <source>
        <dbReference type="ARBA" id="ARBA00022840"/>
    </source>
</evidence>
<keyword evidence="12 13" id="KW-0472">Membrane</keyword>
<dbReference type="SMART" id="SM00388">
    <property type="entry name" value="HisKA"/>
    <property type="match status" value="1"/>
</dbReference>
<comment type="subcellular location">
    <subcellularLocation>
        <location evidence="2">Membrane</location>
        <topology evidence="2">Multi-pass membrane protein</topology>
    </subcellularLocation>
</comment>
<dbReference type="PROSITE" id="PS50109">
    <property type="entry name" value="HIS_KIN"/>
    <property type="match status" value="1"/>
</dbReference>
<keyword evidence="10 13" id="KW-1133">Transmembrane helix</keyword>
<dbReference type="InterPro" id="IPR050428">
    <property type="entry name" value="TCS_sensor_his_kinase"/>
</dbReference>
<dbReference type="PROSITE" id="PS50885">
    <property type="entry name" value="HAMP"/>
    <property type="match status" value="1"/>
</dbReference>
<keyword evidence="7" id="KW-0547">Nucleotide-binding</keyword>
<dbReference type="GO" id="GO:0000155">
    <property type="term" value="F:phosphorelay sensor kinase activity"/>
    <property type="evidence" value="ECO:0007669"/>
    <property type="project" value="InterPro"/>
</dbReference>
<evidence type="ECO:0000256" key="12">
    <source>
        <dbReference type="ARBA" id="ARBA00023136"/>
    </source>
</evidence>
<dbReference type="InterPro" id="IPR004358">
    <property type="entry name" value="Sig_transdc_His_kin-like_C"/>
</dbReference>
<proteinExistence type="predicted"/>
<dbReference type="EMBL" id="MAAF01000084">
    <property type="protein sequence ID" value="OUR77935.1"/>
    <property type="molecule type" value="Genomic_DNA"/>
</dbReference>
<name>A0A1Y5EAG1_COLPS</name>
<evidence type="ECO:0000256" key="8">
    <source>
        <dbReference type="ARBA" id="ARBA00022777"/>
    </source>
</evidence>
<evidence type="ECO:0000256" key="6">
    <source>
        <dbReference type="ARBA" id="ARBA00022692"/>
    </source>
</evidence>
<evidence type="ECO:0000259" key="15">
    <source>
        <dbReference type="PROSITE" id="PS50885"/>
    </source>
</evidence>